<comment type="caution">
    <text evidence="1">The sequence shown here is derived from an EMBL/GenBank/DDBJ whole genome shotgun (WGS) entry which is preliminary data.</text>
</comment>
<gene>
    <name evidence="1" type="ORF">HMPREF1860_01834</name>
</gene>
<reference evidence="1 2" key="1">
    <citation type="submission" date="2016-01" db="EMBL/GenBank/DDBJ databases">
        <authorList>
            <person name="Oliw E.H."/>
        </authorList>
    </citation>
    <scope>NUCLEOTIDE SEQUENCE [LARGE SCALE GENOMIC DNA]</scope>
    <source>
        <strain evidence="1 2">DNF00307</strain>
    </source>
</reference>
<dbReference type="AlphaFoldDB" id="A0A134B5D3"/>
<dbReference type="STRING" id="419005.HMPREF1860_01834"/>
<organism evidence="1">
    <name type="scientific">Prevotella amnii</name>
    <dbReference type="NCBI Taxonomy" id="419005"/>
    <lineage>
        <taxon>Bacteria</taxon>
        <taxon>Pseudomonadati</taxon>
        <taxon>Bacteroidota</taxon>
        <taxon>Bacteroidia</taxon>
        <taxon>Bacteroidales</taxon>
        <taxon>Prevotellaceae</taxon>
        <taxon>Prevotella</taxon>
    </lineage>
</organism>
<dbReference type="PROSITE" id="PS51257">
    <property type="entry name" value="PROKAR_LIPOPROTEIN"/>
    <property type="match status" value="1"/>
</dbReference>
<dbReference type="PATRIC" id="fig|419005.5.peg.1831"/>
<sequence>MKKIFLITTSIICTSLTSCNSNETKVLSKKVDSLQIVNANLKKELEGYKYSPAKILADIKNNYASKQYAKIKQNLALLQRYHPECSEYEIARSINEKALKDQEIARKDAQAKAAKAEAERKAKMAPVERIMEKYDCDESIAELILHHQVCRGMTAEQCRASWGRPEDINRTEGSYGVDEQWVYGNGNYLYFEDGYLTTIQN</sequence>
<accession>A0A134B5D3</accession>
<evidence type="ECO:0000313" key="2">
    <source>
        <dbReference type="Proteomes" id="UP000070531"/>
    </source>
</evidence>
<proteinExistence type="predicted"/>
<dbReference type="Proteomes" id="UP000070531">
    <property type="component" value="Unassembled WGS sequence"/>
</dbReference>
<name>A0A134B5D3_9BACT</name>
<evidence type="ECO:0008006" key="3">
    <source>
        <dbReference type="Google" id="ProtNLM"/>
    </source>
</evidence>
<dbReference type="RefSeq" id="WP_060933249.1">
    <property type="nucleotide sequence ID" value="NZ_KQ960559.1"/>
</dbReference>
<dbReference type="EMBL" id="LSDL01000124">
    <property type="protein sequence ID" value="KXB75157.1"/>
    <property type="molecule type" value="Genomic_DNA"/>
</dbReference>
<evidence type="ECO:0000313" key="1">
    <source>
        <dbReference type="EMBL" id="KXB75157.1"/>
    </source>
</evidence>
<protein>
    <recommendedName>
        <fullName evidence="3">Lipoprotein</fullName>
    </recommendedName>
</protein>